<name>A0ABY7CMB4_9BASI</name>
<accession>A0ABY7CMB4</accession>
<evidence type="ECO:0000313" key="2">
    <source>
        <dbReference type="EMBL" id="WAQ86371.1"/>
    </source>
</evidence>
<proteinExistence type="predicted"/>
<reference evidence="2" key="1">
    <citation type="submission" date="2022-10" db="EMBL/GenBank/DDBJ databases">
        <title>Puccinia triticina Genome sequencing and assembly.</title>
        <authorList>
            <person name="Li C."/>
        </authorList>
    </citation>
    <scope>NUCLEOTIDE SEQUENCE</scope>
    <source>
        <strain evidence="2">Pt15</strain>
    </source>
</reference>
<evidence type="ECO:0000313" key="3">
    <source>
        <dbReference type="Proteomes" id="UP001164743"/>
    </source>
</evidence>
<keyword evidence="3" id="KW-1185">Reference proteome</keyword>
<dbReference type="GeneID" id="77812387"/>
<sequence length="196" mass="21890">MSVGNQLVLESVGMVCLQFLHTFLQSIGGTGKIFTILFKDSRCVSDYEDNINPNSPPTQIIPRWRSDIFTKVSHQLDEAAILLQKNPRSRSNVYNQLRRGGAKLESPDAEKPMEAPQKFPRDSYDEEYLSGILPIERRHLKMKDPINHQAFLVSLCKQTVRGYKNPDESIAASQGISAAETGNLGQPSVGSTMRIN</sequence>
<dbReference type="EMBL" id="CP110427">
    <property type="protein sequence ID" value="WAQ86371.1"/>
    <property type="molecule type" value="Genomic_DNA"/>
</dbReference>
<organism evidence="2 3">
    <name type="scientific">Puccinia triticina</name>
    <dbReference type="NCBI Taxonomy" id="208348"/>
    <lineage>
        <taxon>Eukaryota</taxon>
        <taxon>Fungi</taxon>
        <taxon>Dikarya</taxon>
        <taxon>Basidiomycota</taxon>
        <taxon>Pucciniomycotina</taxon>
        <taxon>Pucciniomycetes</taxon>
        <taxon>Pucciniales</taxon>
        <taxon>Pucciniaceae</taxon>
        <taxon>Puccinia</taxon>
    </lineage>
</organism>
<feature type="region of interest" description="Disordered" evidence="1">
    <location>
        <begin position="100"/>
        <end position="119"/>
    </location>
</feature>
<protein>
    <submittedName>
        <fullName evidence="2">Uncharacterized protein</fullName>
    </submittedName>
</protein>
<gene>
    <name evidence="2" type="ORF">PtA15_7A97</name>
</gene>
<dbReference type="RefSeq" id="XP_053021926.1">
    <property type="nucleotide sequence ID" value="XM_053171493.1"/>
</dbReference>
<evidence type="ECO:0000256" key="1">
    <source>
        <dbReference type="SAM" id="MobiDB-lite"/>
    </source>
</evidence>
<feature type="compositionally biased region" description="Basic and acidic residues" evidence="1">
    <location>
        <begin position="105"/>
        <end position="119"/>
    </location>
</feature>
<dbReference type="Proteomes" id="UP001164743">
    <property type="component" value="Chromosome 7A"/>
</dbReference>